<comment type="caution">
    <text evidence="2">The sequence shown here is derived from an EMBL/GenBank/DDBJ whole genome shotgun (WGS) entry which is preliminary data.</text>
</comment>
<feature type="domain" description="CRISPR-associated protein Cas6 C-terminal" evidence="1">
    <location>
        <begin position="187"/>
        <end position="309"/>
    </location>
</feature>
<organism evidence="2 3">
    <name type="scientific">Syntrophorhabdus aromaticivorans</name>
    <dbReference type="NCBI Taxonomy" id="328301"/>
    <lineage>
        <taxon>Bacteria</taxon>
        <taxon>Pseudomonadati</taxon>
        <taxon>Thermodesulfobacteriota</taxon>
        <taxon>Syntrophorhabdia</taxon>
        <taxon>Syntrophorhabdales</taxon>
        <taxon>Syntrophorhabdaceae</taxon>
        <taxon>Syntrophorhabdus</taxon>
    </lineage>
</organism>
<evidence type="ECO:0000259" key="1">
    <source>
        <dbReference type="Pfam" id="PF10040"/>
    </source>
</evidence>
<proteinExistence type="predicted"/>
<reference evidence="2" key="1">
    <citation type="journal article" date="2020" name="Biotechnol. Biofuels">
        <title>New insights from the biogas microbiome by comprehensive genome-resolved metagenomics of nearly 1600 species originating from multiple anaerobic digesters.</title>
        <authorList>
            <person name="Campanaro S."/>
            <person name="Treu L."/>
            <person name="Rodriguez-R L.M."/>
            <person name="Kovalovszki A."/>
            <person name="Ziels R.M."/>
            <person name="Maus I."/>
            <person name="Zhu X."/>
            <person name="Kougias P.G."/>
            <person name="Basile A."/>
            <person name="Luo G."/>
            <person name="Schluter A."/>
            <person name="Konstantinidis K.T."/>
            <person name="Angelidaki I."/>
        </authorList>
    </citation>
    <scope>NUCLEOTIDE SEQUENCE</scope>
    <source>
        <strain evidence="2">AS06rmzACSIP_7</strain>
    </source>
</reference>
<dbReference type="EMBL" id="JAAYEE010000267">
    <property type="protein sequence ID" value="NLW36563.1"/>
    <property type="molecule type" value="Genomic_DNA"/>
</dbReference>
<dbReference type="InterPro" id="IPR019267">
    <property type="entry name" value="CRISPR-assoc_Cas6_C"/>
</dbReference>
<sequence>MNLPYRHYQFTFVAQDQLLLPYYKGSTFRGAFGNAFKRIVCTLRRQDCKTCILRTGCIYAYVFETAPHPDATIMGTGKYTSIPHPFVIEPPLETSRDYQPGEEVSFGLILIGKAVDYFPYFAYTFEEMGKTGIGKRRGKYSLRTVKTDDGGLVYSHEGRTIRPQEALEAAIPEEYTFNGNTRISVKVSFLTPARISYGRDLVVSPDFQVIVRSLLRRLNLLSYFHGEKREATWNHRAIIAAAGEINMSANHTHWWDWERYSSRQGVRMKMGGIIGKATYEGDIEPFLPLLWAGEIFHLGKGTSFGLGKYEIVVGVQ</sequence>
<dbReference type="Proteomes" id="UP000777265">
    <property type="component" value="Unassembled WGS sequence"/>
</dbReference>
<evidence type="ECO:0000313" key="2">
    <source>
        <dbReference type="EMBL" id="NLW36563.1"/>
    </source>
</evidence>
<dbReference type="Gene3D" id="3.30.70.1900">
    <property type="match status" value="1"/>
</dbReference>
<accession>A0A971M613</accession>
<dbReference type="Pfam" id="PF10040">
    <property type="entry name" value="CRISPR_Cas6"/>
    <property type="match status" value="1"/>
</dbReference>
<protein>
    <submittedName>
        <fullName evidence="2">CRISPR system precrRNA processing endoribonuclease RAMP protein Cas6</fullName>
    </submittedName>
</protein>
<gene>
    <name evidence="2" type="ORF">GXY80_13965</name>
</gene>
<name>A0A971M613_9BACT</name>
<reference evidence="2" key="2">
    <citation type="submission" date="2020-01" db="EMBL/GenBank/DDBJ databases">
        <authorList>
            <person name="Campanaro S."/>
        </authorList>
    </citation>
    <scope>NUCLEOTIDE SEQUENCE</scope>
    <source>
        <strain evidence="2">AS06rmzACSIP_7</strain>
    </source>
</reference>
<dbReference type="AlphaFoldDB" id="A0A971M613"/>
<evidence type="ECO:0000313" key="3">
    <source>
        <dbReference type="Proteomes" id="UP000777265"/>
    </source>
</evidence>